<proteinExistence type="predicted"/>
<dbReference type="RefSeq" id="WP_204444169.1">
    <property type="nucleotide sequence ID" value="NZ_JACJKY010000002.1"/>
</dbReference>
<evidence type="ECO:0000313" key="4">
    <source>
        <dbReference type="EMBL" id="MBM6919890.1"/>
    </source>
</evidence>
<keyword evidence="2" id="KW-0812">Transmembrane</keyword>
<feature type="compositionally biased region" description="Low complexity" evidence="1">
    <location>
        <begin position="225"/>
        <end position="248"/>
    </location>
</feature>
<dbReference type="Proteomes" id="UP000774750">
    <property type="component" value="Unassembled WGS sequence"/>
</dbReference>
<evidence type="ECO:0000259" key="3">
    <source>
        <dbReference type="Pfam" id="PF23750"/>
    </source>
</evidence>
<accession>A0A938X6B7</accession>
<organism evidence="4 5">
    <name type="scientific">Merdimmobilis hominis</name>
    <dbReference type="NCBI Taxonomy" id="2897707"/>
    <lineage>
        <taxon>Bacteria</taxon>
        <taxon>Bacillati</taxon>
        <taxon>Bacillota</taxon>
        <taxon>Clostridia</taxon>
        <taxon>Eubacteriales</taxon>
        <taxon>Oscillospiraceae</taxon>
        <taxon>Merdimmobilis</taxon>
    </lineage>
</organism>
<dbReference type="Pfam" id="PF23750">
    <property type="entry name" value="RsgI_M"/>
    <property type="match status" value="1"/>
</dbReference>
<sequence length="259" mass="28831">MQNEIKAAFESVHANDAMKARTMQFVSDTLAKKQKPYRRVLFNKWAVAAYACLLLCAATAGYALYFTPSLVISMDINPSIELQINRFGKVIGTNAYNEDGEALAQSVSLLHKDYNEAVKTVVQSESMQQYLKEDEFLSIAVISENEAQSDEVYAAVSQYTQNKENIECCKVNESDVADAHTFGLSYGKYRMYLEVLAYDQTITPEQVKGMTMREIKNLLDEEQQDTQSGQQNGNGSAQQGANQDGQGNKHQYGPGGKNQ</sequence>
<protein>
    <recommendedName>
        <fullName evidence="3">Anti-sigma factor RsgI-like middle domain-containing protein</fullName>
    </recommendedName>
</protein>
<dbReference type="AlphaFoldDB" id="A0A938X6B7"/>
<dbReference type="InterPro" id="IPR055431">
    <property type="entry name" value="RsgI_M"/>
</dbReference>
<keyword evidence="2" id="KW-1133">Transmembrane helix</keyword>
<evidence type="ECO:0000256" key="1">
    <source>
        <dbReference type="SAM" id="MobiDB-lite"/>
    </source>
</evidence>
<feature type="transmembrane region" description="Helical" evidence="2">
    <location>
        <begin position="45"/>
        <end position="65"/>
    </location>
</feature>
<name>A0A938X6B7_9FIRM</name>
<keyword evidence="5" id="KW-1185">Reference proteome</keyword>
<evidence type="ECO:0000313" key="5">
    <source>
        <dbReference type="Proteomes" id="UP000774750"/>
    </source>
</evidence>
<comment type="caution">
    <text evidence="4">The sequence shown here is derived from an EMBL/GenBank/DDBJ whole genome shotgun (WGS) entry which is preliminary data.</text>
</comment>
<gene>
    <name evidence="4" type="ORF">H6A12_01755</name>
</gene>
<reference evidence="4" key="2">
    <citation type="journal article" date="2021" name="Sci. Rep.">
        <title>The distribution of antibiotic resistance genes in chicken gut microbiota commensals.</title>
        <authorList>
            <person name="Juricova H."/>
            <person name="Matiasovicova J."/>
            <person name="Kubasova T."/>
            <person name="Cejkova D."/>
            <person name="Rychlik I."/>
        </authorList>
    </citation>
    <scope>NUCLEOTIDE SEQUENCE</scope>
    <source>
        <strain evidence="4">An559</strain>
    </source>
</reference>
<feature type="domain" description="Anti-sigma factor RsgI-like middle" evidence="3">
    <location>
        <begin position="71"/>
        <end position="193"/>
    </location>
</feature>
<dbReference type="EMBL" id="JACJKY010000002">
    <property type="protein sequence ID" value="MBM6919890.1"/>
    <property type="molecule type" value="Genomic_DNA"/>
</dbReference>
<keyword evidence="2" id="KW-0472">Membrane</keyword>
<evidence type="ECO:0000256" key="2">
    <source>
        <dbReference type="SAM" id="Phobius"/>
    </source>
</evidence>
<feature type="region of interest" description="Disordered" evidence="1">
    <location>
        <begin position="219"/>
        <end position="259"/>
    </location>
</feature>
<reference evidence="4" key="1">
    <citation type="submission" date="2020-08" db="EMBL/GenBank/DDBJ databases">
        <authorList>
            <person name="Cejkova D."/>
            <person name="Kubasova T."/>
            <person name="Jahodarova E."/>
            <person name="Rychlik I."/>
        </authorList>
    </citation>
    <scope>NUCLEOTIDE SEQUENCE</scope>
    <source>
        <strain evidence="4">An559</strain>
    </source>
</reference>